<dbReference type="GO" id="GO:0016020">
    <property type="term" value="C:membrane"/>
    <property type="evidence" value="ECO:0007669"/>
    <property type="project" value="InterPro"/>
</dbReference>
<evidence type="ECO:0000256" key="1">
    <source>
        <dbReference type="SAM" id="Phobius"/>
    </source>
</evidence>
<dbReference type="Proteomes" id="UP000677218">
    <property type="component" value="Unassembled WGS sequence"/>
</dbReference>
<sequence length="274" mass="30552">MDHKRIEWLFLIIFSLIDLYLAFEIFNSPVQLNNSETGTASSNARVEMRADGISLPRNLSSKSGSGYYLAATKNNYLAKKVSSLTGVNASYSKSDKILTATPQTEVAVGLTKGQIASSLTKFKNDENNVPYGKQFKYEPNLSSGNSFVFVQTSSYGNIYDDDATLTFTVKKGRLVKYEETYIGAVSPVRELQSTISAWRAIYAMYTDQELANNTRVTEIKLGYTKMTTVRGNVILIPSWLVWVKNKESGNVTLKRVNAFNGEVLQTNTTYNLDD</sequence>
<comment type="caution">
    <text evidence="3">The sequence shown here is derived from an EMBL/GenBank/DDBJ whole genome shotgun (WGS) entry which is preliminary data.</text>
</comment>
<dbReference type="InterPro" id="IPR018604">
    <property type="entry name" value="YycI-like"/>
</dbReference>
<keyword evidence="4" id="KW-1185">Reference proteome</keyword>
<dbReference type="RefSeq" id="WP_212781299.1">
    <property type="nucleotide sequence ID" value="NZ_BMAY01000014.1"/>
</dbReference>
<gene>
    <name evidence="3" type="ORF">LCB40_14960</name>
</gene>
<evidence type="ECO:0000259" key="2">
    <source>
        <dbReference type="Pfam" id="PF09648"/>
    </source>
</evidence>
<name>A0A916VHZ5_9LACO</name>
<protein>
    <recommendedName>
        <fullName evidence="2">Regulatory protein YycH-like domain-containing protein</fullName>
    </recommendedName>
</protein>
<proteinExistence type="predicted"/>
<dbReference type="Gene3D" id="2.40.128.690">
    <property type="entry name" value="YycH protein, domain 3-like"/>
    <property type="match status" value="1"/>
</dbReference>
<keyword evidence="1" id="KW-0812">Transmembrane</keyword>
<evidence type="ECO:0000313" key="4">
    <source>
        <dbReference type="Proteomes" id="UP000677218"/>
    </source>
</evidence>
<dbReference type="AlphaFoldDB" id="A0A916VHZ5"/>
<accession>A0A916VHZ5</accession>
<reference evidence="3" key="1">
    <citation type="submission" date="2020-08" db="EMBL/GenBank/DDBJ databases">
        <title>Taxonomic study for Lactobacillus species isolated from hardwood bark.</title>
        <authorList>
            <person name="Tohno M."/>
            <person name="Tanizawa Y."/>
        </authorList>
    </citation>
    <scope>NUCLEOTIDE SEQUENCE</scope>
    <source>
        <strain evidence="3">B40</strain>
    </source>
</reference>
<organism evidence="3 4">
    <name type="scientific">Lactobacillus corticis</name>
    <dbReference type="NCBI Taxonomy" id="2201249"/>
    <lineage>
        <taxon>Bacteria</taxon>
        <taxon>Bacillati</taxon>
        <taxon>Bacillota</taxon>
        <taxon>Bacilli</taxon>
        <taxon>Lactobacillales</taxon>
        <taxon>Lactobacillaceae</taxon>
        <taxon>Lactobacillus</taxon>
    </lineage>
</organism>
<keyword evidence="1" id="KW-0472">Membrane</keyword>
<evidence type="ECO:0000313" key="3">
    <source>
        <dbReference type="EMBL" id="GFZ27616.1"/>
    </source>
</evidence>
<feature type="domain" description="Regulatory protein YycH-like" evidence="2">
    <location>
        <begin position="40"/>
        <end position="259"/>
    </location>
</feature>
<keyword evidence="1" id="KW-1133">Transmembrane helix</keyword>
<feature type="transmembrane region" description="Helical" evidence="1">
    <location>
        <begin position="7"/>
        <end position="26"/>
    </location>
</feature>
<dbReference type="EMBL" id="BMAY01000014">
    <property type="protein sequence ID" value="GFZ27616.1"/>
    <property type="molecule type" value="Genomic_DNA"/>
</dbReference>
<dbReference type="Pfam" id="PF09648">
    <property type="entry name" value="YycI"/>
    <property type="match status" value="1"/>
</dbReference>